<feature type="domain" description="Beta-lactamase-related" evidence="1">
    <location>
        <begin position="9"/>
        <end position="332"/>
    </location>
</feature>
<dbReference type="PANTHER" id="PTHR46825:SF9">
    <property type="entry name" value="BETA-LACTAMASE-RELATED DOMAIN-CONTAINING PROTEIN"/>
    <property type="match status" value="1"/>
</dbReference>
<evidence type="ECO:0000313" key="2">
    <source>
        <dbReference type="EMBL" id="NYJ08770.1"/>
    </source>
</evidence>
<gene>
    <name evidence="2" type="ORF">GGQ55_005048</name>
</gene>
<evidence type="ECO:0000259" key="1">
    <source>
        <dbReference type="Pfam" id="PF00144"/>
    </source>
</evidence>
<sequence>MDARELSAAVAGILGRHPAVGLALGVVRGGTLDFFVGHGLADDVTGRPVTEDTVFRVASITKTFTAIAVLQLVEQGLVDLDEPANAYLRTVQLVHKGEARRPATVRHLLTHTAGIGEEVTRSAMFRRDFGESVPAGQPVPALAEFYRGRVRLAAEPGTRFRYGNHSPALLGQLVEDVSREPLGRYLREQVFRPLGMTDTDLDPPAQVRARLATGYRLGRRGARAVPLREFVTAGAASAYSTPRDMARYVAALLGGGTNEHGTALKPDGVAEMFAPQYRPDPRIPGMGLAFFRGEAGGRPVVEHQGVMPGFDSQVFLAPDDAVGIVAFTNGTRQGGFWLPSETGRLLDDLLGVPHAGIRGDVPHHPEIWADLRGLYVLPGPLSDVRIRGAFGAGFDVVVRKGRPHLRMLSPAGAAVGALPLHPDDPADPYAFRVDLMRDGLVTVRVVFSQDGLGRTTAMHLDLMPITAVKRSAG</sequence>
<accession>A0A853CM12</accession>
<evidence type="ECO:0000313" key="3">
    <source>
        <dbReference type="Proteomes" id="UP000541969"/>
    </source>
</evidence>
<dbReference type="AlphaFoldDB" id="A0A853CM12"/>
<dbReference type="InterPro" id="IPR001466">
    <property type="entry name" value="Beta-lactam-related"/>
</dbReference>
<organism evidence="2 3">
    <name type="scientific">Petropleomorpha daqingensis</name>
    <dbReference type="NCBI Taxonomy" id="2026353"/>
    <lineage>
        <taxon>Bacteria</taxon>
        <taxon>Bacillati</taxon>
        <taxon>Actinomycetota</taxon>
        <taxon>Actinomycetes</taxon>
        <taxon>Geodermatophilales</taxon>
        <taxon>Geodermatophilaceae</taxon>
        <taxon>Petropleomorpha</taxon>
    </lineage>
</organism>
<proteinExistence type="predicted"/>
<dbReference type="Pfam" id="PF00144">
    <property type="entry name" value="Beta-lactamase"/>
    <property type="match status" value="1"/>
</dbReference>
<dbReference type="RefSeq" id="WP_218859444.1">
    <property type="nucleotide sequence ID" value="NZ_JACBZT010000001.1"/>
</dbReference>
<protein>
    <submittedName>
        <fullName evidence="2">CubicO group peptidase (Beta-lactamase class C family)</fullName>
    </submittedName>
</protein>
<dbReference type="Proteomes" id="UP000541969">
    <property type="component" value="Unassembled WGS sequence"/>
</dbReference>
<keyword evidence="3" id="KW-1185">Reference proteome</keyword>
<dbReference type="SUPFAM" id="SSF56601">
    <property type="entry name" value="beta-lactamase/transpeptidase-like"/>
    <property type="match status" value="1"/>
</dbReference>
<reference evidence="2 3" key="1">
    <citation type="submission" date="2020-07" db="EMBL/GenBank/DDBJ databases">
        <title>Sequencing the genomes of 1000 actinobacteria strains.</title>
        <authorList>
            <person name="Klenk H.-P."/>
        </authorList>
    </citation>
    <scope>NUCLEOTIDE SEQUENCE [LARGE SCALE GENOMIC DNA]</scope>
    <source>
        <strain evidence="2 3">DSM 104001</strain>
    </source>
</reference>
<dbReference type="InterPro" id="IPR050491">
    <property type="entry name" value="AmpC-like"/>
</dbReference>
<dbReference type="EMBL" id="JACBZT010000001">
    <property type="protein sequence ID" value="NYJ08770.1"/>
    <property type="molecule type" value="Genomic_DNA"/>
</dbReference>
<dbReference type="PANTHER" id="PTHR46825">
    <property type="entry name" value="D-ALANYL-D-ALANINE-CARBOXYPEPTIDASE/ENDOPEPTIDASE AMPH"/>
    <property type="match status" value="1"/>
</dbReference>
<name>A0A853CM12_9ACTN</name>
<comment type="caution">
    <text evidence="2">The sequence shown here is derived from an EMBL/GenBank/DDBJ whole genome shotgun (WGS) entry which is preliminary data.</text>
</comment>
<dbReference type="Gene3D" id="3.40.710.10">
    <property type="entry name" value="DD-peptidase/beta-lactamase superfamily"/>
    <property type="match status" value="1"/>
</dbReference>
<dbReference type="InterPro" id="IPR012338">
    <property type="entry name" value="Beta-lactam/transpept-like"/>
</dbReference>